<evidence type="ECO:0000313" key="3">
    <source>
        <dbReference type="EMBL" id="TEB33673.1"/>
    </source>
</evidence>
<feature type="domain" description="DUF6589" evidence="2">
    <location>
        <begin position="392"/>
        <end position="796"/>
    </location>
</feature>
<comment type="caution">
    <text evidence="3">The sequence shown here is derived from an EMBL/GenBank/DDBJ whole genome shotgun (WGS) entry which is preliminary data.</text>
</comment>
<proteinExistence type="predicted"/>
<dbReference type="EMBL" id="QPFP01000011">
    <property type="protein sequence ID" value="TEB33673.1"/>
    <property type="molecule type" value="Genomic_DNA"/>
</dbReference>
<organism evidence="3 4">
    <name type="scientific">Coprinellus micaceus</name>
    <name type="common">Glistening ink-cap mushroom</name>
    <name type="synonym">Coprinus micaceus</name>
    <dbReference type="NCBI Taxonomy" id="71717"/>
    <lineage>
        <taxon>Eukaryota</taxon>
        <taxon>Fungi</taxon>
        <taxon>Dikarya</taxon>
        <taxon>Basidiomycota</taxon>
        <taxon>Agaricomycotina</taxon>
        <taxon>Agaricomycetes</taxon>
        <taxon>Agaricomycetidae</taxon>
        <taxon>Agaricales</taxon>
        <taxon>Agaricineae</taxon>
        <taxon>Psathyrellaceae</taxon>
        <taxon>Coprinellus</taxon>
    </lineage>
</organism>
<evidence type="ECO:0000256" key="1">
    <source>
        <dbReference type="SAM" id="MobiDB-lite"/>
    </source>
</evidence>
<dbReference type="AlphaFoldDB" id="A0A4Y7THM7"/>
<gene>
    <name evidence="3" type="ORF">FA13DRAFT_1789528</name>
</gene>
<protein>
    <recommendedName>
        <fullName evidence="2">DUF6589 domain-containing protein</fullName>
    </recommendedName>
</protein>
<dbReference type="InterPro" id="IPR046496">
    <property type="entry name" value="DUF6589"/>
</dbReference>
<feature type="region of interest" description="Disordered" evidence="1">
    <location>
        <begin position="42"/>
        <end position="62"/>
    </location>
</feature>
<dbReference type="OrthoDB" id="3023484at2759"/>
<name>A0A4Y7THM7_COPMI</name>
<evidence type="ECO:0000259" key="2">
    <source>
        <dbReference type="Pfam" id="PF20231"/>
    </source>
</evidence>
<accession>A0A4Y7THM7</accession>
<reference evidence="3 4" key="1">
    <citation type="journal article" date="2019" name="Nat. Ecol. Evol.">
        <title>Megaphylogeny resolves global patterns of mushroom evolution.</title>
        <authorList>
            <person name="Varga T."/>
            <person name="Krizsan K."/>
            <person name="Foldi C."/>
            <person name="Dima B."/>
            <person name="Sanchez-Garcia M."/>
            <person name="Sanchez-Ramirez S."/>
            <person name="Szollosi G.J."/>
            <person name="Szarkandi J.G."/>
            <person name="Papp V."/>
            <person name="Albert L."/>
            <person name="Andreopoulos W."/>
            <person name="Angelini C."/>
            <person name="Antonin V."/>
            <person name="Barry K.W."/>
            <person name="Bougher N.L."/>
            <person name="Buchanan P."/>
            <person name="Buyck B."/>
            <person name="Bense V."/>
            <person name="Catcheside P."/>
            <person name="Chovatia M."/>
            <person name="Cooper J."/>
            <person name="Damon W."/>
            <person name="Desjardin D."/>
            <person name="Finy P."/>
            <person name="Geml J."/>
            <person name="Haridas S."/>
            <person name="Hughes K."/>
            <person name="Justo A."/>
            <person name="Karasinski D."/>
            <person name="Kautmanova I."/>
            <person name="Kiss B."/>
            <person name="Kocsube S."/>
            <person name="Kotiranta H."/>
            <person name="LaButti K.M."/>
            <person name="Lechner B.E."/>
            <person name="Liimatainen K."/>
            <person name="Lipzen A."/>
            <person name="Lukacs Z."/>
            <person name="Mihaltcheva S."/>
            <person name="Morgado L.N."/>
            <person name="Niskanen T."/>
            <person name="Noordeloos M.E."/>
            <person name="Ohm R.A."/>
            <person name="Ortiz-Santana B."/>
            <person name="Ovrebo C."/>
            <person name="Racz N."/>
            <person name="Riley R."/>
            <person name="Savchenko A."/>
            <person name="Shiryaev A."/>
            <person name="Soop K."/>
            <person name="Spirin V."/>
            <person name="Szebenyi C."/>
            <person name="Tomsovsky M."/>
            <person name="Tulloss R.E."/>
            <person name="Uehling J."/>
            <person name="Grigoriev I.V."/>
            <person name="Vagvolgyi C."/>
            <person name="Papp T."/>
            <person name="Martin F.M."/>
            <person name="Miettinen O."/>
            <person name="Hibbett D.S."/>
            <person name="Nagy L.G."/>
        </authorList>
    </citation>
    <scope>NUCLEOTIDE SEQUENCE [LARGE SCALE GENOMIC DNA]</scope>
    <source>
        <strain evidence="3 4">FP101781</strain>
    </source>
</reference>
<evidence type="ECO:0000313" key="4">
    <source>
        <dbReference type="Proteomes" id="UP000298030"/>
    </source>
</evidence>
<dbReference type="Proteomes" id="UP000298030">
    <property type="component" value="Unassembled WGS sequence"/>
</dbReference>
<dbReference type="Pfam" id="PF20231">
    <property type="entry name" value="DUF6589"/>
    <property type="match status" value="1"/>
</dbReference>
<keyword evidence="4" id="KW-1185">Reference proteome</keyword>
<sequence length="922" mass="103791">MHRYPVRSYGGGLDDIDLSDKSGDTIPSCGYESTTTAYTYTDNSDLPFNELPELPSEPTHDGDYDMDVEEEARERARQARMSDVEKTLLVLELIKNIPHFSIPIFLVTLFTSTVLLSYANKFYSDKSHTRIMSIWYQGTRPSSKCRVLKAAGQAMDVWVADRAAELCAREASFLTDKSSKGPFKTEASRLHVPGNKVTVEHVQGFQLSQLLPTYKRTLPILQHILSAVVNKDAKVMKEGSRDPDHGRTLVTSMLLNLRSRLSNLHGLMNSLLLWDNRVPKRLIQALNNYGFCPSYGYLCCAILSLSKSALRRARITANDSLKMILFPYDNFNWLKQAHEVSVLHGSVQHDQVLALLVIMPPVGEKVKAMTAAEITDLKAFEATQGTRHKLTPEKSLSSILPSKGDYLSLRENFVLLVARILTEEIPSLSPFVSHIPAFTDAKELPSSKTEEYYLPTFDQEQGSTKGNMLVLQHYFEDVLRIPRLCFESTMYTVLGDRLTTARDRAAQDQQAVDTSKDKLDHLSSFSMISGLMHYNLNFIQAVGGTFWGSTSADDPLSLVNLRDLLPNRQEIQLRSVNYYVFLRFFDAIFRALILRASIVLCGFSSSKDLTTNPHTTLDELLQHSKTIVDSFIIQPPNRLKATGVKTLEGNTISSNAVLLMHSIASLTEMQSAIKHGHPTRIKRVLKLWLLMFYAAGSYNYANETMELLHNTEHDWPQPYADTAMGGMVVNPHGRKLGCKPTDIRVEHLNDQIKEHTDGANASPELLEKITPAMGHVHEMTEGLFEDLGVERQNQKHKHVSQQRDIQLLLDHFNEHSVFDFNQDKSSSGSFVDLFAEGIDPLGGPNGGHAKHLQRHELRLRVRHNELRIDLSQSEMDAITELEVGRYAGGIGEFTIVDPDHAMPTLEEIRRVGEEFGDREEED</sequence>
<dbReference type="STRING" id="71717.A0A4Y7THM7"/>